<proteinExistence type="predicted"/>
<accession>A0ABQ0KZQ1</accession>
<evidence type="ECO:0000313" key="1">
    <source>
        <dbReference type="EMBL" id="GAT44335.1"/>
    </source>
</evidence>
<keyword evidence="2" id="KW-1185">Reference proteome</keyword>
<dbReference type="Gene3D" id="3.80.10.10">
    <property type="entry name" value="Ribonuclease Inhibitor"/>
    <property type="match status" value="1"/>
</dbReference>
<gene>
    <name evidence="1" type="ORF">MCHLO_01969</name>
</gene>
<dbReference type="InterPro" id="IPR032675">
    <property type="entry name" value="LRR_dom_sf"/>
</dbReference>
<dbReference type="SUPFAM" id="SSF52047">
    <property type="entry name" value="RNI-like"/>
    <property type="match status" value="1"/>
</dbReference>
<evidence type="ECO:0008006" key="3">
    <source>
        <dbReference type="Google" id="ProtNLM"/>
    </source>
</evidence>
<evidence type="ECO:0000313" key="2">
    <source>
        <dbReference type="Proteomes" id="UP000815677"/>
    </source>
</evidence>
<sequence>MSTLGLIDLPFELHHKIALFLPSSARADMCLVSQELCAVYQLALFEHVVLLNKELHKTCMATLNSKHELAAQIHNITTSTSLSDWPLNILSRLSALTLKISSTDLPLDLDAGIPPFTGSLPHTPVLRTLGQLQSLVLQFGGGFWVTPAILWRFLASVPQRLKELCVDVECFVIGPPPACVKQVELSDLRVLKLRGCRSAVTCLLSTLGSFPSPWIIGTELRSLTLVGFMYTATAALFQPHAGRLEFLDVSGLSLMSSEHGPPNSSALADDPRVAQFFASLSNLRHLRISDGQFVPAFFDGPGKTSLELLTVSLKDTRVFFDRRLVRTLVKEFVNGFIAAVPSSSVCLQLCIKPANKPAAQLFAQEITSLPRVTVELCVHEGKHLPHYH</sequence>
<reference evidence="1" key="1">
    <citation type="submission" date="2014-09" db="EMBL/GenBank/DDBJ databases">
        <title>Genome sequence of the luminous mushroom Mycena chlorophos for searching fungal bioluminescence genes.</title>
        <authorList>
            <person name="Tanaka Y."/>
            <person name="Kasuga D."/>
            <person name="Oba Y."/>
            <person name="Hase S."/>
            <person name="Sato K."/>
            <person name="Oba Y."/>
            <person name="Sakakibara Y."/>
        </authorList>
    </citation>
    <scope>NUCLEOTIDE SEQUENCE</scope>
</reference>
<name>A0ABQ0KZQ1_MYCCL</name>
<organism evidence="1 2">
    <name type="scientific">Mycena chlorophos</name>
    <name type="common">Agaric fungus</name>
    <name type="synonym">Agaricus chlorophos</name>
    <dbReference type="NCBI Taxonomy" id="658473"/>
    <lineage>
        <taxon>Eukaryota</taxon>
        <taxon>Fungi</taxon>
        <taxon>Dikarya</taxon>
        <taxon>Basidiomycota</taxon>
        <taxon>Agaricomycotina</taxon>
        <taxon>Agaricomycetes</taxon>
        <taxon>Agaricomycetidae</taxon>
        <taxon>Agaricales</taxon>
        <taxon>Marasmiineae</taxon>
        <taxon>Mycenaceae</taxon>
        <taxon>Mycena</taxon>
    </lineage>
</organism>
<protein>
    <recommendedName>
        <fullName evidence="3">F-box domain-containing protein</fullName>
    </recommendedName>
</protein>
<dbReference type="EMBL" id="DF839677">
    <property type="protein sequence ID" value="GAT44335.1"/>
    <property type="molecule type" value="Genomic_DNA"/>
</dbReference>
<dbReference type="Proteomes" id="UP000815677">
    <property type="component" value="Unassembled WGS sequence"/>
</dbReference>